<dbReference type="InterPro" id="IPR012677">
    <property type="entry name" value="Nucleotide-bd_a/b_plait_sf"/>
</dbReference>
<dbReference type="InterPro" id="IPR036397">
    <property type="entry name" value="RNaseH_sf"/>
</dbReference>
<feature type="domain" description="RRM" evidence="6">
    <location>
        <begin position="591"/>
        <end position="663"/>
    </location>
</feature>
<evidence type="ECO:0000313" key="12">
    <source>
        <dbReference type="RefSeq" id="XP_060548878.1"/>
    </source>
</evidence>
<dbReference type="RefSeq" id="XP_034282156.1">
    <property type="nucleotide sequence ID" value="XM_034426265.1"/>
</dbReference>
<dbReference type="InterPro" id="IPR013520">
    <property type="entry name" value="Ribonucl_H"/>
</dbReference>
<dbReference type="PROSITE" id="PS50102">
    <property type="entry name" value="RRM"/>
    <property type="match status" value="2"/>
</dbReference>
<evidence type="ECO:0000313" key="9">
    <source>
        <dbReference type="RefSeq" id="XP_034282159.1"/>
    </source>
</evidence>
<dbReference type="CTD" id="81691"/>
<dbReference type="Gene3D" id="3.30.70.330">
    <property type="match status" value="2"/>
</dbReference>
<reference evidence="10 11" key="1">
    <citation type="submission" date="2025-05" db="UniProtKB">
        <authorList>
            <consortium name="RefSeq"/>
        </authorList>
    </citation>
    <scope>IDENTIFICATION</scope>
    <source>
        <tissue evidence="8 9">Blood</tissue>
    </source>
</reference>
<evidence type="ECO:0000259" key="6">
    <source>
        <dbReference type="PROSITE" id="PS50102"/>
    </source>
</evidence>
<keyword evidence="2" id="KW-0378">Hydrolase</keyword>
<dbReference type="FunFam" id="3.30.420.10:FF:000175">
    <property type="entry name" value="RNA exonuclease 5"/>
    <property type="match status" value="1"/>
</dbReference>
<dbReference type="GO" id="GO:0005634">
    <property type="term" value="C:nucleus"/>
    <property type="evidence" value="ECO:0007669"/>
    <property type="project" value="TreeGrafter"/>
</dbReference>
<accession>A0A6P9CQT5</accession>
<keyword evidence="1" id="KW-0540">Nuclease</keyword>
<evidence type="ECO:0000313" key="8">
    <source>
        <dbReference type="RefSeq" id="XP_034282156.1"/>
    </source>
</evidence>
<dbReference type="SUPFAM" id="SSF54928">
    <property type="entry name" value="RNA-binding domain, RBD"/>
    <property type="match status" value="1"/>
</dbReference>
<dbReference type="InterPro" id="IPR034922">
    <property type="entry name" value="REX1-like_exo"/>
</dbReference>
<feature type="domain" description="RRM" evidence="6">
    <location>
        <begin position="496"/>
        <end position="570"/>
    </location>
</feature>
<proteinExistence type="predicted"/>
<dbReference type="OMA" id="PHICIQY"/>
<evidence type="ECO:0000256" key="1">
    <source>
        <dbReference type="ARBA" id="ARBA00022722"/>
    </source>
</evidence>
<dbReference type="CDD" id="cd06145">
    <property type="entry name" value="REX1_like"/>
    <property type="match status" value="1"/>
</dbReference>
<dbReference type="PANTHER" id="PTHR12801">
    <property type="entry name" value="RNA EXONUCLEASE REXO1 / RECO3 FAMILY MEMBER-RELATED"/>
    <property type="match status" value="1"/>
</dbReference>
<evidence type="ECO:0000313" key="10">
    <source>
        <dbReference type="RefSeq" id="XP_060548875.1"/>
    </source>
</evidence>
<evidence type="ECO:0000256" key="5">
    <source>
        <dbReference type="SAM" id="MobiDB-lite"/>
    </source>
</evidence>
<dbReference type="InterPro" id="IPR047021">
    <property type="entry name" value="REXO1/3/4-like"/>
</dbReference>
<dbReference type="GO" id="GO:0003723">
    <property type="term" value="F:RNA binding"/>
    <property type="evidence" value="ECO:0007669"/>
    <property type="project" value="UniProtKB-UniRule"/>
</dbReference>
<dbReference type="KEGG" id="pgut:117670812"/>
<dbReference type="RefSeq" id="XP_060548879.1">
    <property type="nucleotide sequence ID" value="XM_060692896.1"/>
</dbReference>
<dbReference type="InterPro" id="IPR035979">
    <property type="entry name" value="RBD_domain_sf"/>
</dbReference>
<dbReference type="SMART" id="SM00360">
    <property type="entry name" value="RRM"/>
    <property type="match status" value="2"/>
</dbReference>
<dbReference type="InterPro" id="IPR000504">
    <property type="entry name" value="RRM_dom"/>
</dbReference>
<dbReference type="RefSeq" id="XP_060548878.1">
    <property type="nucleotide sequence ID" value="XM_060692895.1"/>
</dbReference>
<gene>
    <name evidence="8 9 10 11 12 13" type="primary">REXO5</name>
</gene>
<dbReference type="PANTHER" id="PTHR12801:SF82">
    <property type="entry name" value="RNA EXONUCLEASE 5"/>
    <property type="match status" value="1"/>
</dbReference>
<sequence>MNKMVAQTHGVVKKRYYEDEKTEGENRKAKRKRKVEKNDIPSNHQKIKVSSEVKTPCLSTRMFGEGQISCEQLCEFLKYATQGKHHNVTQPSWCRIHHQRHVAGVMVVILHHVDQLHFYRYYLQFKHLRKTFKHRFSLPAISGDFIKKLGGLDTSDHQQLSRKDGDEVPIIQKHAEKSRLSSYILTREEMRVYDYPVEGYGDRSHFVPTLCNGPVTDSSPLFGLDCEMCFTDKGSELTRIAVVDTAGQCVMNELVKPRRPVRNYLTCYSGITEDLLRPVQTTLAEIQSRLKDILPPDAILVGHSLDADLRALEMIHPNVIDTSLLYARKGGKRFKLKFLAAAVLGKEIQNKAQLGHDPTEDAQCALELAQYFIEQGPRKVAELNLEARLSEQRKMEEIETVRVKAEQRDGIQTGVPNSSLLDNLQPASEKTLLPGEQNNAQNQTASLNEEILQKALEEIPKSPVNIIQLVLDSKHLTADLHAETISKMRAKLSDLLTVYVGPLTKDVCLKTVNKAFGKCGHIQTIRVISETFKPHLCIQYEVLEGAQLALEDLNGAEIGGSALKVQRPITEMTLDGEMLLQELERDPENQSILYLAGLRKCQGETELQEQLGPLKGLRSIFWPRDRQTGKQRDYCFLRFQGPECACEALQILQGSPFRSRRALTSPTFFQWASLVNEKGRGGAEVQEKKQQQSSDEELGLKKAIKKLDRKVKTLYERVPENTLCLVLLPGTNRWGKKITSFSFLFPQKNPYFTLDCQSGISSFLE</sequence>
<dbReference type="AlphaFoldDB" id="A0A6P9CQT5"/>
<dbReference type="RefSeq" id="XP_060548876.1">
    <property type="nucleotide sequence ID" value="XM_060692893.1"/>
</dbReference>
<dbReference type="InterPro" id="IPR012337">
    <property type="entry name" value="RNaseH-like_sf"/>
</dbReference>
<evidence type="ECO:0000256" key="3">
    <source>
        <dbReference type="ARBA" id="ARBA00022839"/>
    </source>
</evidence>
<dbReference type="GeneID" id="117670812"/>
<keyword evidence="7" id="KW-1185">Reference proteome</keyword>
<dbReference type="Proteomes" id="UP001652622">
    <property type="component" value="Unplaced"/>
</dbReference>
<dbReference type="Gene3D" id="3.30.420.10">
    <property type="entry name" value="Ribonuclease H-like superfamily/Ribonuclease H"/>
    <property type="match status" value="1"/>
</dbReference>
<name>A0A6P9CQT5_PANGU</name>
<dbReference type="SUPFAM" id="SSF53098">
    <property type="entry name" value="Ribonuclease H-like"/>
    <property type="match status" value="1"/>
</dbReference>
<evidence type="ECO:0000313" key="11">
    <source>
        <dbReference type="RefSeq" id="XP_060548876.1"/>
    </source>
</evidence>
<dbReference type="RefSeq" id="XP_034282159.1">
    <property type="nucleotide sequence ID" value="XM_034426268.1"/>
</dbReference>
<dbReference type="Pfam" id="PF00076">
    <property type="entry name" value="RRM_1"/>
    <property type="match status" value="2"/>
</dbReference>
<dbReference type="GO" id="GO:0004527">
    <property type="term" value="F:exonuclease activity"/>
    <property type="evidence" value="ECO:0007669"/>
    <property type="project" value="UniProtKB-KW"/>
</dbReference>
<keyword evidence="4" id="KW-0694">RNA-binding</keyword>
<dbReference type="RefSeq" id="XP_060548875.1">
    <property type="nucleotide sequence ID" value="XM_060692892.1"/>
</dbReference>
<feature type="region of interest" description="Disordered" evidence="5">
    <location>
        <begin position="16"/>
        <end position="45"/>
    </location>
</feature>
<keyword evidence="3 8" id="KW-0269">Exonuclease</keyword>
<organism evidence="7 12">
    <name type="scientific">Pantherophis guttatus</name>
    <name type="common">Corn snake</name>
    <name type="synonym">Elaphe guttata</name>
    <dbReference type="NCBI Taxonomy" id="94885"/>
    <lineage>
        <taxon>Eukaryota</taxon>
        <taxon>Metazoa</taxon>
        <taxon>Chordata</taxon>
        <taxon>Craniata</taxon>
        <taxon>Vertebrata</taxon>
        <taxon>Euteleostomi</taxon>
        <taxon>Lepidosauria</taxon>
        <taxon>Squamata</taxon>
        <taxon>Bifurcata</taxon>
        <taxon>Unidentata</taxon>
        <taxon>Episquamata</taxon>
        <taxon>Toxicofera</taxon>
        <taxon>Serpentes</taxon>
        <taxon>Colubroidea</taxon>
        <taxon>Colubridae</taxon>
        <taxon>Colubrinae</taxon>
        <taxon>Pantherophis</taxon>
    </lineage>
</organism>
<feature type="compositionally biased region" description="Basic and acidic residues" evidence="5">
    <location>
        <begin position="16"/>
        <end position="27"/>
    </location>
</feature>
<evidence type="ECO:0000256" key="4">
    <source>
        <dbReference type="PROSITE-ProRule" id="PRU00176"/>
    </source>
</evidence>
<evidence type="ECO:0000256" key="2">
    <source>
        <dbReference type="ARBA" id="ARBA00022801"/>
    </source>
</evidence>
<protein>
    <submittedName>
        <fullName evidence="8 9">RNA exonuclease 5</fullName>
    </submittedName>
</protein>
<evidence type="ECO:0000313" key="7">
    <source>
        <dbReference type="Proteomes" id="UP001652622"/>
    </source>
</evidence>
<evidence type="ECO:0000313" key="13">
    <source>
        <dbReference type="RefSeq" id="XP_060548879.1"/>
    </source>
</evidence>
<dbReference type="SMART" id="SM00479">
    <property type="entry name" value="EXOIII"/>
    <property type="match status" value="1"/>
</dbReference>